<evidence type="ECO:0000313" key="3">
    <source>
        <dbReference type="Proteomes" id="UP000018888"/>
    </source>
</evidence>
<sequence>MSEKENLKDKSLTKLELDTPNRFYEKKLTQQYELEKIKLEIEKLRAENEKDKEENVLNLKEDQQKMDNNEDIKAELTKITNKEMRYSKTYYND</sequence>
<dbReference type="VEuPathDB" id="FungiDB:RhiirFUN_016278"/>
<gene>
    <name evidence="2" type="ORF">GLOIN_2v1777256</name>
</gene>
<name>A0A2P4PVB8_RHIID</name>
<comment type="caution">
    <text evidence="2">The sequence shown here is derived from an EMBL/GenBank/DDBJ whole genome shotgun (WGS) entry which is preliminary data.</text>
</comment>
<evidence type="ECO:0000256" key="1">
    <source>
        <dbReference type="SAM" id="Coils"/>
    </source>
</evidence>
<keyword evidence="1" id="KW-0175">Coiled coil</keyword>
<evidence type="ECO:0000313" key="2">
    <source>
        <dbReference type="EMBL" id="POG69300.1"/>
    </source>
</evidence>
<reference evidence="2 3" key="2">
    <citation type="journal article" date="2018" name="New Phytol.">
        <title>High intraspecific genome diversity in the model arbuscular mycorrhizal symbiont Rhizophagus irregularis.</title>
        <authorList>
            <person name="Chen E.C.H."/>
            <person name="Morin E."/>
            <person name="Beaudet D."/>
            <person name="Noel J."/>
            <person name="Yildirir G."/>
            <person name="Ndikumana S."/>
            <person name="Charron P."/>
            <person name="St-Onge C."/>
            <person name="Giorgi J."/>
            <person name="Kruger M."/>
            <person name="Marton T."/>
            <person name="Ropars J."/>
            <person name="Grigoriev I.V."/>
            <person name="Hainaut M."/>
            <person name="Henrissat B."/>
            <person name="Roux C."/>
            <person name="Martin F."/>
            <person name="Corradi N."/>
        </authorList>
    </citation>
    <scope>NUCLEOTIDE SEQUENCE [LARGE SCALE GENOMIC DNA]</scope>
    <source>
        <strain evidence="2 3">DAOM 197198</strain>
    </source>
</reference>
<dbReference type="Proteomes" id="UP000018888">
    <property type="component" value="Unassembled WGS sequence"/>
</dbReference>
<accession>A0A2P4PVB8</accession>
<organism evidence="2 3">
    <name type="scientific">Rhizophagus irregularis (strain DAOM 181602 / DAOM 197198 / MUCL 43194)</name>
    <name type="common">Arbuscular mycorrhizal fungus</name>
    <name type="synonym">Glomus intraradices</name>
    <dbReference type="NCBI Taxonomy" id="747089"/>
    <lineage>
        <taxon>Eukaryota</taxon>
        <taxon>Fungi</taxon>
        <taxon>Fungi incertae sedis</taxon>
        <taxon>Mucoromycota</taxon>
        <taxon>Glomeromycotina</taxon>
        <taxon>Glomeromycetes</taxon>
        <taxon>Glomerales</taxon>
        <taxon>Glomeraceae</taxon>
        <taxon>Rhizophagus</taxon>
    </lineage>
</organism>
<keyword evidence="3" id="KW-1185">Reference proteome</keyword>
<dbReference type="AlphaFoldDB" id="A0A2P4PVB8"/>
<proteinExistence type="predicted"/>
<protein>
    <submittedName>
        <fullName evidence="2">Uncharacterized protein</fullName>
    </submittedName>
</protein>
<reference evidence="2 3" key="1">
    <citation type="journal article" date="2013" name="Proc. Natl. Acad. Sci. U.S.A.">
        <title>Genome of an arbuscular mycorrhizal fungus provides insight into the oldest plant symbiosis.</title>
        <authorList>
            <person name="Tisserant E."/>
            <person name="Malbreil M."/>
            <person name="Kuo A."/>
            <person name="Kohler A."/>
            <person name="Symeonidi A."/>
            <person name="Balestrini R."/>
            <person name="Charron P."/>
            <person name="Duensing N."/>
            <person name="Frei Dit Frey N."/>
            <person name="Gianinazzi-Pearson V."/>
            <person name="Gilbert L.B."/>
            <person name="Handa Y."/>
            <person name="Herr J.R."/>
            <person name="Hijri M."/>
            <person name="Koul R."/>
            <person name="Kawaguchi M."/>
            <person name="Krajinski F."/>
            <person name="Lammers P.J."/>
            <person name="Masclaux F.G."/>
            <person name="Murat C."/>
            <person name="Morin E."/>
            <person name="Ndikumana S."/>
            <person name="Pagni M."/>
            <person name="Petitpierre D."/>
            <person name="Requena N."/>
            <person name="Rosikiewicz P."/>
            <person name="Riley R."/>
            <person name="Saito K."/>
            <person name="San Clemente H."/>
            <person name="Shapiro H."/>
            <person name="van Tuinen D."/>
            <person name="Becard G."/>
            <person name="Bonfante P."/>
            <person name="Paszkowski U."/>
            <person name="Shachar-Hill Y.Y."/>
            <person name="Tuskan G.A."/>
            <person name="Young P.W."/>
            <person name="Sanders I.R."/>
            <person name="Henrissat B."/>
            <person name="Rensing S.A."/>
            <person name="Grigoriev I.V."/>
            <person name="Corradi N."/>
            <person name="Roux C."/>
            <person name="Martin F."/>
        </authorList>
    </citation>
    <scope>NUCLEOTIDE SEQUENCE [LARGE SCALE GENOMIC DNA]</scope>
    <source>
        <strain evidence="2 3">DAOM 197198</strain>
    </source>
</reference>
<feature type="coiled-coil region" evidence="1">
    <location>
        <begin position="27"/>
        <end position="69"/>
    </location>
</feature>
<dbReference type="EMBL" id="AUPC02000138">
    <property type="protein sequence ID" value="POG69300.1"/>
    <property type="molecule type" value="Genomic_DNA"/>
</dbReference>